<accession>A0A964UK23</accession>
<comment type="caution">
    <text evidence="1">The sequence shown here is derived from an EMBL/GenBank/DDBJ whole genome shotgun (WGS) entry which is preliminary data.</text>
</comment>
<dbReference type="OrthoDB" id="4326862at2"/>
<sequence>MTHVIAQLFLPLLRLLWPAKGRHRSIAAAARSATLGAHVPTAPTRCAPALRGEDTPLVRPYLIAHEQRMKVRQQRARRRALWFAVHGVDLGPRRIHGVEVAW</sequence>
<proteinExistence type="predicted"/>
<evidence type="ECO:0000313" key="2">
    <source>
        <dbReference type="Proteomes" id="UP000598297"/>
    </source>
</evidence>
<keyword evidence="2" id="KW-1185">Reference proteome</keyword>
<reference evidence="1" key="1">
    <citation type="submission" date="2020-01" db="EMBL/GenBank/DDBJ databases">
        <title>Whole-genome analyses of novel actinobacteria.</title>
        <authorList>
            <person name="Sahin N."/>
        </authorList>
    </citation>
    <scope>NUCLEOTIDE SEQUENCE</scope>
    <source>
        <strain evidence="1">YC537</strain>
    </source>
</reference>
<dbReference type="AlphaFoldDB" id="A0A964UK23"/>
<dbReference type="EMBL" id="JAAAHS010000016">
    <property type="protein sequence ID" value="NBE50624.1"/>
    <property type="molecule type" value="Genomic_DNA"/>
</dbReference>
<organism evidence="1 2">
    <name type="scientific">Streptomyces boluensis</name>
    <dbReference type="NCBI Taxonomy" id="1775135"/>
    <lineage>
        <taxon>Bacteria</taxon>
        <taxon>Bacillati</taxon>
        <taxon>Actinomycetota</taxon>
        <taxon>Actinomycetes</taxon>
        <taxon>Kitasatosporales</taxon>
        <taxon>Streptomycetaceae</taxon>
        <taxon>Streptomyces</taxon>
    </lineage>
</organism>
<evidence type="ECO:0000313" key="1">
    <source>
        <dbReference type="EMBL" id="NBE50624.1"/>
    </source>
</evidence>
<dbReference type="RefSeq" id="WP_161693820.1">
    <property type="nucleotide sequence ID" value="NZ_JAAAHS010000016.1"/>
</dbReference>
<name>A0A964UK23_9ACTN</name>
<protein>
    <submittedName>
        <fullName evidence="1">Uncharacterized protein</fullName>
    </submittedName>
</protein>
<dbReference type="Proteomes" id="UP000598297">
    <property type="component" value="Unassembled WGS sequence"/>
</dbReference>
<gene>
    <name evidence="1" type="ORF">GUY60_04125</name>
</gene>